<protein>
    <recommendedName>
        <fullName evidence="2 5">Alpha-galactosidase</fullName>
        <ecNumber evidence="2 5">3.2.1.22</ecNumber>
    </recommendedName>
</protein>
<evidence type="ECO:0000313" key="9">
    <source>
        <dbReference type="Proteomes" id="UP001299220"/>
    </source>
</evidence>
<evidence type="ECO:0000256" key="2">
    <source>
        <dbReference type="ARBA" id="ARBA00012755"/>
    </source>
</evidence>
<evidence type="ECO:0000256" key="4">
    <source>
        <dbReference type="ARBA" id="ARBA00023295"/>
    </source>
</evidence>
<dbReference type="CDD" id="cd14791">
    <property type="entry name" value="GH36"/>
    <property type="match status" value="1"/>
</dbReference>
<dbReference type="Gene3D" id="2.70.98.60">
    <property type="entry name" value="alpha-galactosidase from lactobacil brevis"/>
    <property type="match status" value="1"/>
</dbReference>
<dbReference type="InterPro" id="IPR031704">
    <property type="entry name" value="Glyco_hydro_36_N"/>
</dbReference>
<evidence type="ECO:0000259" key="7">
    <source>
        <dbReference type="Pfam" id="PF16875"/>
    </source>
</evidence>
<keyword evidence="9" id="KW-1185">Reference proteome</keyword>
<keyword evidence="3 5" id="KW-0378">Hydrolase</keyword>
<reference evidence="8 9" key="1">
    <citation type="submission" date="2020-12" db="EMBL/GenBank/DDBJ databases">
        <title>Whole genome sequences of gut porcine anaerobes.</title>
        <authorList>
            <person name="Kubasova T."/>
            <person name="Jahodarova E."/>
            <person name="Rychlik I."/>
        </authorList>
    </citation>
    <scope>NUCLEOTIDE SEQUENCE [LARGE SCALE GENOMIC DNA]</scope>
    <source>
        <strain evidence="8 9">An867</strain>
    </source>
</reference>
<evidence type="ECO:0000259" key="6">
    <source>
        <dbReference type="Pfam" id="PF16874"/>
    </source>
</evidence>
<dbReference type="Gene3D" id="2.60.40.1180">
    <property type="entry name" value="Golgi alpha-mannosidase II"/>
    <property type="match status" value="1"/>
</dbReference>
<dbReference type="InterPro" id="IPR000111">
    <property type="entry name" value="Glyco_hydro_27/36_CS"/>
</dbReference>
<dbReference type="Pfam" id="PF02065">
    <property type="entry name" value="Melibiase"/>
    <property type="match status" value="1"/>
</dbReference>
<organism evidence="8 9">
    <name type="scientific">Anaeromassilibacillus senegalensis</name>
    <dbReference type="NCBI Taxonomy" id="1673717"/>
    <lineage>
        <taxon>Bacteria</taxon>
        <taxon>Bacillati</taxon>
        <taxon>Bacillota</taxon>
        <taxon>Clostridia</taxon>
        <taxon>Eubacteriales</taxon>
        <taxon>Acutalibacteraceae</taxon>
        <taxon>Anaeromassilibacillus</taxon>
    </lineage>
</organism>
<gene>
    <name evidence="8" type="ORF">JQM67_00345</name>
</gene>
<dbReference type="EMBL" id="JAFBIT010000001">
    <property type="protein sequence ID" value="MCF2651059.1"/>
    <property type="molecule type" value="Genomic_DNA"/>
</dbReference>
<dbReference type="Pfam" id="PF16875">
    <property type="entry name" value="Glyco_hydro_36N"/>
    <property type="match status" value="1"/>
</dbReference>
<accession>A0ABS9CJ08</accession>
<dbReference type="PANTHER" id="PTHR43053">
    <property type="entry name" value="GLYCOSIDASE FAMILY 31"/>
    <property type="match status" value="1"/>
</dbReference>
<dbReference type="PANTHER" id="PTHR43053:SF3">
    <property type="entry name" value="ALPHA-GALACTOSIDASE C-RELATED"/>
    <property type="match status" value="1"/>
</dbReference>
<dbReference type="InterPro" id="IPR013780">
    <property type="entry name" value="Glyco_hydro_b"/>
</dbReference>
<dbReference type="Proteomes" id="UP001299220">
    <property type="component" value="Unassembled WGS sequence"/>
</dbReference>
<evidence type="ECO:0000313" key="8">
    <source>
        <dbReference type="EMBL" id="MCF2651059.1"/>
    </source>
</evidence>
<name>A0ABS9CJ08_9FIRM</name>
<dbReference type="InterPro" id="IPR017853">
    <property type="entry name" value="GH"/>
</dbReference>
<comment type="catalytic activity">
    <reaction evidence="1 5">
        <text>Hydrolysis of terminal, non-reducing alpha-D-galactose residues in alpha-D-galactosides, including galactose oligosaccharides, galactomannans and galactolipids.</text>
        <dbReference type="EC" id="3.2.1.22"/>
    </reaction>
</comment>
<dbReference type="PIRSF" id="PIRSF005536">
    <property type="entry name" value="Agal"/>
    <property type="match status" value="1"/>
</dbReference>
<comment type="caution">
    <text evidence="8">The sequence shown here is derived from an EMBL/GenBank/DDBJ whole genome shotgun (WGS) entry which is preliminary data.</text>
</comment>
<dbReference type="Pfam" id="PF16874">
    <property type="entry name" value="Glyco_hydro_36C"/>
    <property type="match status" value="1"/>
</dbReference>
<dbReference type="EC" id="3.2.1.22" evidence="2 5"/>
<dbReference type="InterPro" id="IPR050985">
    <property type="entry name" value="Alpha-glycosidase_related"/>
</dbReference>
<evidence type="ECO:0000256" key="1">
    <source>
        <dbReference type="ARBA" id="ARBA00001255"/>
    </source>
</evidence>
<dbReference type="RefSeq" id="WP_235322005.1">
    <property type="nucleotide sequence ID" value="NZ_JAFBIT010000001.1"/>
</dbReference>
<dbReference type="InterPro" id="IPR013785">
    <property type="entry name" value="Aldolase_TIM"/>
</dbReference>
<comment type="similarity">
    <text evidence="5">Belongs to the glycosyl hydrolase.</text>
</comment>
<feature type="domain" description="Glycosyl hydrolase family 36 C-terminal" evidence="6">
    <location>
        <begin position="645"/>
        <end position="721"/>
    </location>
</feature>
<keyword evidence="4 5" id="KW-0326">Glycosidase</keyword>
<evidence type="ECO:0000256" key="3">
    <source>
        <dbReference type="ARBA" id="ARBA00022801"/>
    </source>
</evidence>
<dbReference type="PROSITE" id="PS00512">
    <property type="entry name" value="ALPHA_GALACTOSIDASE"/>
    <property type="match status" value="1"/>
</dbReference>
<proteinExistence type="inferred from homology"/>
<dbReference type="InterPro" id="IPR002252">
    <property type="entry name" value="Glyco_hydro_36"/>
</dbReference>
<dbReference type="PRINTS" id="PR00743">
    <property type="entry name" value="GLHYDRLASE36"/>
</dbReference>
<evidence type="ECO:0000256" key="5">
    <source>
        <dbReference type="PIRNR" id="PIRNR005536"/>
    </source>
</evidence>
<dbReference type="InterPro" id="IPR031705">
    <property type="entry name" value="Glyco_hydro_36_C"/>
</dbReference>
<dbReference type="Gene3D" id="3.20.20.70">
    <property type="entry name" value="Aldolase class I"/>
    <property type="match status" value="1"/>
</dbReference>
<sequence>MAITFDASKKIFKLDTVSTSYAFAVHSEGYLLHLYYGAYLPDNNLLSMLDRGMFASFSPDNPNCIASGFSPDVQPSEYSVNGTGDFRVSALQICNRNGDISTDVRYVSHRILAEKPALCGLPSLRDENGDSETLEVTTRDSVTGAVVKLYYTVYSDLPVMTRSAVIENDSDAVMELERVYSTCLELPTMDYDMVHLYGKWFKERTVTERPLCHGIQSIASKRGSSSHNHNPFVALKKHGSSEESGEVYGVNLVYSGNFAIDIEVDGFNTTRLIAGINPTDFTWRLEPGESFTAPEAVMVYTDKGVGEMSRIFHRTYRKHLIKSPWRDIERPVLINSWEAAYFDFDDDKLVAFAHEAAKMGVDMLVMDDGWFGHRNLDDSSLGDWYVNETKLKGGLAKLIDRVNAEGLKFGIWYEPEMISPDSDLYRAHPDWCLHVRGRENSPARMQYVLDMSRKDVRDNIFEQMCSVLQNNKIDYVKWDFNRNITEAGSALLPPERQKEIMHRFVLGTYELMDRFVKAFPDILFENCSGGGGRFDPGMLYYSPQIWCSDNTDAIERLTIQFGTSMCYPVSTFGAHVAARPRTPLSTRANVAMCGTFGYELDPRKLTEEEKAQVREQIQDYRKYNRLVREGDLYRLIAPTDDAFRCAWEFVSPDKNEAMLTSVVMRMPETMFYVQRLRGLDPEKLYTDTDTGEVYSGALLMNAGVNLTRAVYQDGESVVKHFVAK</sequence>
<feature type="domain" description="Glycosyl hydrolase family 36 N-terminal" evidence="7">
    <location>
        <begin position="29"/>
        <end position="286"/>
    </location>
</feature>
<dbReference type="SUPFAM" id="SSF51445">
    <property type="entry name" value="(Trans)glycosidases"/>
    <property type="match status" value="1"/>
</dbReference>
<dbReference type="InterPro" id="IPR038417">
    <property type="entry name" value="Alpga-gal_N_sf"/>
</dbReference>